<evidence type="ECO:0000313" key="1">
    <source>
        <dbReference type="EMBL" id="HHR40370.1"/>
    </source>
</evidence>
<protein>
    <submittedName>
        <fullName evidence="1">Uncharacterized protein</fullName>
    </submittedName>
</protein>
<organism evidence="1">
    <name type="scientific">Caldiarchaeum subterraneum</name>
    <dbReference type="NCBI Taxonomy" id="311458"/>
    <lineage>
        <taxon>Archaea</taxon>
        <taxon>Nitrososphaerota</taxon>
        <taxon>Candidatus Caldarchaeales</taxon>
        <taxon>Candidatus Caldarchaeaceae</taxon>
        <taxon>Candidatus Caldarchaeum</taxon>
    </lineage>
</organism>
<accession>A0A7C5U3R7</accession>
<dbReference type="AlphaFoldDB" id="A0A7C5U3R7"/>
<proteinExistence type="predicted"/>
<comment type="caution">
    <text evidence="1">The sequence shown here is derived from an EMBL/GenBank/DDBJ whole genome shotgun (WGS) entry which is preliminary data.</text>
</comment>
<reference evidence="1" key="1">
    <citation type="journal article" date="2020" name="mSystems">
        <title>Genome- and Community-Level Interaction Insights into Carbon Utilization and Element Cycling Functions of Hydrothermarchaeota in Hydrothermal Sediment.</title>
        <authorList>
            <person name="Zhou Z."/>
            <person name="Liu Y."/>
            <person name="Xu W."/>
            <person name="Pan J."/>
            <person name="Luo Z.H."/>
            <person name="Li M."/>
        </authorList>
    </citation>
    <scope>NUCLEOTIDE SEQUENCE [LARGE SCALE GENOMIC DNA]</scope>
    <source>
        <strain evidence="1">SpSt-1084</strain>
    </source>
</reference>
<name>A0A7C5U3R7_CALS0</name>
<sequence length="227" mass="26070">MVLSAKIFEIKQKTSFEEIAAKLRDFKIVEQEKHGEQDFELVSDVSNLDLKNGVLYATFSRDKVIYINQRGKITPVLKTIQTTVLFNQKNNKTYLTVVQNKHFANYVASIFSHHLFLNYRTIVEARIPPENLQKYHESNPEATKVIFFDSLDYPGVDKVALYGPSLISTGKYEEYLAHGKIWYLVFAVRGSNAVLGVTRNCVVVSFSRMSEAQFIQYILENVFPLID</sequence>
<dbReference type="EMBL" id="DRXS01000050">
    <property type="protein sequence ID" value="HHR40370.1"/>
    <property type="molecule type" value="Genomic_DNA"/>
</dbReference>
<gene>
    <name evidence="1" type="ORF">ENM42_00915</name>
</gene>